<dbReference type="Proteomes" id="UP001165120">
    <property type="component" value="Unassembled WGS sequence"/>
</dbReference>
<keyword evidence="2" id="KW-0698">rRNA processing</keyword>
<dbReference type="EMBL" id="BSXN01000191">
    <property type="protein sequence ID" value="GME67533.1"/>
    <property type="molecule type" value="Genomic_DNA"/>
</dbReference>
<accession>A0A9W6SW37</accession>
<dbReference type="PANTHER" id="PTHR21250">
    <property type="entry name" value="PRE-RRNA-PROCESSING PROTEIN TSR2 HOMOLOG"/>
    <property type="match status" value="1"/>
</dbReference>
<dbReference type="InterPro" id="IPR019398">
    <property type="entry name" value="Pre-rRNA_process_TSR2"/>
</dbReference>
<sequence>MSEIILEDPGYLCAPEDQKSLRLQDEKQQANFELGVSMLIHKWDILTTAVENNWGGADSANKRDWITAIVIDLFTENKEVDIISIHETLFNAMQDEFEASVEDDSTVVIATRIVQCYKDCASNNFETVQLLYKKYLEKIAYRQRYGRDSFTNIQIIEDPENPSGSDEDGADGDEDDQMMDVDESSNNNNNNNNRYQEPIVDDDGFTLVVGKGRKGK</sequence>
<evidence type="ECO:0000256" key="1">
    <source>
        <dbReference type="ARBA" id="ARBA00006524"/>
    </source>
</evidence>
<gene>
    <name evidence="4" type="ORF">Cboi02_000093600</name>
</gene>
<dbReference type="GO" id="GO:0006364">
    <property type="term" value="P:rRNA processing"/>
    <property type="evidence" value="ECO:0007669"/>
    <property type="project" value="UniProtKB-KW"/>
</dbReference>
<evidence type="ECO:0000313" key="4">
    <source>
        <dbReference type="EMBL" id="GME67533.1"/>
    </source>
</evidence>
<organism evidence="4 5">
    <name type="scientific">Candida boidinii</name>
    <name type="common">Yeast</name>
    <dbReference type="NCBI Taxonomy" id="5477"/>
    <lineage>
        <taxon>Eukaryota</taxon>
        <taxon>Fungi</taxon>
        <taxon>Dikarya</taxon>
        <taxon>Ascomycota</taxon>
        <taxon>Saccharomycotina</taxon>
        <taxon>Pichiomycetes</taxon>
        <taxon>Pichiales</taxon>
        <taxon>Pichiaceae</taxon>
        <taxon>Ogataea</taxon>
        <taxon>Ogataea/Candida clade</taxon>
    </lineage>
</organism>
<proteinExistence type="inferred from homology"/>
<feature type="compositionally biased region" description="Acidic residues" evidence="3">
    <location>
        <begin position="157"/>
        <end position="183"/>
    </location>
</feature>
<evidence type="ECO:0000313" key="5">
    <source>
        <dbReference type="Proteomes" id="UP001165120"/>
    </source>
</evidence>
<dbReference type="AlphaFoldDB" id="A0A9W6SW37"/>
<comment type="similarity">
    <text evidence="1">Belongs to the TSR2 family.</text>
</comment>
<feature type="region of interest" description="Disordered" evidence="3">
    <location>
        <begin position="152"/>
        <end position="204"/>
    </location>
</feature>
<protein>
    <submittedName>
        <fullName evidence="4">Unnamed protein product</fullName>
    </submittedName>
</protein>
<dbReference type="Pfam" id="PF10273">
    <property type="entry name" value="WGG"/>
    <property type="match status" value="1"/>
</dbReference>
<dbReference type="OrthoDB" id="263560at2759"/>
<reference evidence="4" key="1">
    <citation type="submission" date="2023-04" db="EMBL/GenBank/DDBJ databases">
        <title>Candida boidinii NBRC 10035.</title>
        <authorList>
            <person name="Ichikawa N."/>
            <person name="Sato H."/>
            <person name="Tonouchi N."/>
        </authorList>
    </citation>
    <scope>NUCLEOTIDE SEQUENCE</scope>
    <source>
        <strain evidence="4">NBRC 10035</strain>
    </source>
</reference>
<comment type="caution">
    <text evidence="4">The sequence shown here is derived from an EMBL/GenBank/DDBJ whole genome shotgun (WGS) entry which is preliminary data.</text>
</comment>
<keyword evidence="5" id="KW-1185">Reference proteome</keyword>
<evidence type="ECO:0000256" key="3">
    <source>
        <dbReference type="SAM" id="MobiDB-lite"/>
    </source>
</evidence>
<feature type="compositionally biased region" description="Low complexity" evidence="3">
    <location>
        <begin position="184"/>
        <end position="193"/>
    </location>
</feature>
<evidence type="ECO:0000256" key="2">
    <source>
        <dbReference type="ARBA" id="ARBA00022552"/>
    </source>
</evidence>
<name>A0A9W6SW37_CANBO</name>